<keyword evidence="1" id="KW-1133">Transmembrane helix</keyword>
<keyword evidence="1" id="KW-0812">Transmembrane</keyword>
<keyword evidence="1" id="KW-0472">Membrane</keyword>
<name>A0A1I6FTC5_9EURY</name>
<organism evidence="2 3">
    <name type="scientific">Halogeometricum limi</name>
    <dbReference type="NCBI Taxonomy" id="555875"/>
    <lineage>
        <taxon>Archaea</taxon>
        <taxon>Methanobacteriati</taxon>
        <taxon>Methanobacteriota</taxon>
        <taxon>Stenosarchaea group</taxon>
        <taxon>Halobacteria</taxon>
        <taxon>Halobacteriales</taxon>
        <taxon>Haloferacaceae</taxon>
        <taxon>Halogeometricum</taxon>
    </lineage>
</organism>
<protein>
    <submittedName>
        <fullName evidence="2">Uncharacterized protein</fullName>
    </submittedName>
</protein>
<dbReference type="RefSeq" id="WP_089876006.1">
    <property type="nucleotide sequence ID" value="NZ_FOYS01000001.1"/>
</dbReference>
<gene>
    <name evidence="2" type="ORF">SAMN04488124_0249</name>
</gene>
<dbReference type="Pfam" id="PF23933">
    <property type="entry name" value="DUF7269"/>
    <property type="match status" value="1"/>
</dbReference>
<evidence type="ECO:0000313" key="2">
    <source>
        <dbReference type="EMBL" id="SFR33148.1"/>
    </source>
</evidence>
<accession>A0A1I6FTC5</accession>
<feature type="transmembrane region" description="Helical" evidence="1">
    <location>
        <begin position="7"/>
        <end position="26"/>
    </location>
</feature>
<evidence type="ECO:0000313" key="3">
    <source>
        <dbReference type="Proteomes" id="UP000243250"/>
    </source>
</evidence>
<dbReference type="AlphaFoldDB" id="A0A1I6FTC5"/>
<evidence type="ECO:0000256" key="1">
    <source>
        <dbReference type="SAM" id="Phobius"/>
    </source>
</evidence>
<proteinExistence type="predicted"/>
<dbReference type="InterPro" id="IPR055693">
    <property type="entry name" value="DUF7269"/>
</dbReference>
<dbReference type="OrthoDB" id="307812at2157"/>
<dbReference type="Proteomes" id="UP000243250">
    <property type="component" value="Unassembled WGS sequence"/>
</dbReference>
<keyword evidence="3" id="KW-1185">Reference proteome</keyword>
<feature type="transmembrane region" description="Helical" evidence="1">
    <location>
        <begin position="46"/>
        <end position="66"/>
    </location>
</feature>
<reference evidence="3" key="1">
    <citation type="submission" date="2016-10" db="EMBL/GenBank/DDBJ databases">
        <authorList>
            <person name="Varghese N."/>
            <person name="Submissions S."/>
        </authorList>
    </citation>
    <scope>NUCLEOTIDE SEQUENCE [LARGE SCALE GENOMIC DNA]</scope>
    <source>
        <strain evidence="3">CGMCC 1.8711</strain>
    </source>
</reference>
<dbReference type="EMBL" id="FOYS01000001">
    <property type="protein sequence ID" value="SFR33148.1"/>
    <property type="molecule type" value="Genomic_DNA"/>
</dbReference>
<dbReference type="STRING" id="555875.SAMN04488124_0249"/>
<sequence length="201" mass="21242">MNRRGRIAVAAVGVVGLAAAVLLVAAPELDRGNAATELVAAAGNDYVLAAVVAALALLVVVAVLALRGVGGIDQATPPAPETVQGAPHPGVEFDRTVESESWRSFAGDDERRAAVRDRVRRAVVRSVMHRTGCSREEARARVASGSWTDDRTAAAFLGDAVRVPFSKRLLGRLAGGSRFERGAKRAVDELRRREDADGGRR</sequence>